<dbReference type="SUPFAM" id="SSF82185">
    <property type="entry name" value="Histone H3 K4-specific methyltransferase SET7/9 N-terminal domain"/>
    <property type="match status" value="4"/>
</dbReference>
<name>A0A0J1GSD8_9GAMM</name>
<feature type="chain" id="PRO_5005251905" description="Phophatidylinositol-4-phosphate 5-kinase" evidence="1">
    <location>
        <begin position="27"/>
        <end position="590"/>
    </location>
</feature>
<gene>
    <name evidence="2" type="ORF">ABT58_03435</name>
</gene>
<feature type="signal peptide" evidence="1">
    <location>
        <begin position="1"/>
        <end position="26"/>
    </location>
</feature>
<dbReference type="PATRIC" id="fig|754436.4.peg.727"/>
<accession>A0A0J1GSD8</accession>
<evidence type="ECO:0000313" key="3">
    <source>
        <dbReference type="Proteomes" id="UP000036426"/>
    </source>
</evidence>
<evidence type="ECO:0008006" key="4">
    <source>
        <dbReference type="Google" id="ProtNLM"/>
    </source>
</evidence>
<protein>
    <recommendedName>
        <fullName evidence="4">Phophatidylinositol-4-phosphate 5-kinase</fullName>
    </recommendedName>
</protein>
<dbReference type="InterPro" id="IPR011652">
    <property type="entry name" value="MORN_2"/>
</dbReference>
<dbReference type="PANTHER" id="PTHR33706">
    <property type="entry name" value="MORN VARIANT REPEAT PROTEIN"/>
    <property type="match status" value="1"/>
</dbReference>
<keyword evidence="1" id="KW-0732">Signal</keyword>
<dbReference type="EMBL" id="LDOV01000008">
    <property type="protein sequence ID" value="KLV02344.1"/>
    <property type="molecule type" value="Genomic_DNA"/>
</dbReference>
<evidence type="ECO:0000256" key="1">
    <source>
        <dbReference type="SAM" id="SignalP"/>
    </source>
</evidence>
<dbReference type="OrthoDB" id="5918429at2"/>
<proteinExistence type="predicted"/>
<dbReference type="PANTHER" id="PTHR33706:SF1">
    <property type="entry name" value="TPR REPEAT PROTEIN"/>
    <property type="match status" value="1"/>
</dbReference>
<keyword evidence="3" id="KW-1185">Reference proteome</keyword>
<reference evidence="2 3" key="1">
    <citation type="submission" date="2015-05" db="EMBL/GenBank/DDBJ databases">
        <title>Photobacterium galathea sp. nov.</title>
        <authorList>
            <person name="Machado H."/>
            <person name="Gram L."/>
        </authorList>
    </citation>
    <scope>NUCLEOTIDE SEQUENCE [LARGE SCALE GENOMIC DNA]</scope>
    <source>
        <strain evidence="2 3">DSM 25995</strain>
    </source>
</reference>
<dbReference type="Proteomes" id="UP000036426">
    <property type="component" value="Unassembled WGS sequence"/>
</dbReference>
<sequence length="590" mass="68026">MMRDFSFRFVTLSALISLAMNAPLQAKTLWLNMDGEPVTSQQEATYALKGSAAEHSGKRLFSGQDNSDGQLEGLVRFYDKNGILTEEKQYIAGEAKGSYKTFHPNGQIHIESQLLEGERNGITRYYDKHGVLKEHHHLIHGKFDGEQLVYYSDGTVKFRAHFVNGLREGKQTRYYKTGIPYSVAHYENGLLNGEQIHYADNGVTTSIIVYKDDKYHGPMRFFTEQGHLKNEKIYVNGRQHGIETSYYDSGQLYGIYPYKDGKAVGVVKMFHPDGKSIKQIKELDDESRTLRAQYFDLNGNKTEEYTANYANDNVVTETRIFTDNVLTSHKKDDKQRQWSLKENFDSRGTLTGREERLNDKRQGLYLSTLTQYGKTRTTRIEYTNGIRNGVYLVTESGTHYGKEGRYRNDKRVGDWRIVNKDGTHDIQYNAQGERNGKEQRITPAGKLSLLSFYRNGLRHGQHEKYDDDGKVLEKGEYRDNQRHGPWLYRDKNTYHLTMWQGEYRDGKKVGEWKGLSEHGYETEIERYNEEGLKEGVSYSFSQNGELQFVKNYKDGLPHGKLTHYSDGKVYSIQSFEYGEMVSKEKPLGGS</sequence>
<dbReference type="AlphaFoldDB" id="A0A0J1GSD8"/>
<dbReference type="Pfam" id="PF07661">
    <property type="entry name" value="MORN_2"/>
    <property type="match status" value="7"/>
</dbReference>
<comment type="caution">
    <text evidence="2">The sequence shown here is derived from an EMBL/GenBank/DDBJ whole genome shotgun (WGS) entry which is preliminary data.</text>
</comment>
<organism evidence="2 3">
    <name type="scientific">Photobacterium aphoticum</name>
    <dbReference type="NCBI Taxonomy" id="754436"/>
    <lineage>
        <taxon>Bacteria</taxon>
        <taxon>Pseudomonadati</taxon>
        <taxon>Pseudomonadota</taxon>
        <taxon>Gammaproteobacteria</taxon>
        <taxon>Vibrionales</taxon>
        <taxon>Vibrionaceae</taxon>
        <taxon>Photobacterium</taxon>
    </lineage>
</organism>
<dbReference type="Gene3D" id="2.20.110.10">
    <property type="entry name" value="Histone H3 K4-specific methyltransferase SET7/9 N-terminal domain"/>
    <property type="match status" value="5"/>
</dbReference>
<evidence type="ECO:0000313" key="2">
    <source>
        <dbReference type="EMBL" id="KLV02344.1"/>
    </source>
</evidence>